<dbReference type="RefSeq" id="WP_161812102.1">
    <property type="nucleotide sequence ID" value="NZ_BLJN01000002.1"/>
</dbReference>
<organism evidence="2 3">
    <name type="scientific">Steroidobacter agaridevorans</name>
    <dbReference type="NCBI Taxonomy" id="2695856"/>
    <lineage>
        <taxon>Bacteria</taxon>
        <taxon>Pseudomonadati</taxon>
        <taxon>Pseudomonadota</taxon>
        <taxon>Gammaproteobacteria</taxon>
        <taxon>Steroidobacterales</taxon>
        <taxon>Steroidobacteraceae</taxon>
        <taxon>Steroidobacter</taxon>
    </lineage>
</organism>
<proteinExistence type="predicted"/>
<sequence length="430" mass="43216">MSTIPIVSRSTAAIGVLGLGLILSAASFAAPPAKPACTTNGPVLMTAISPAQYSYTQGEAGSESFQFTVSSPAVQVNGNCDSSLPPKFGNGNGTDPSILPLTVSIAKIETGGIAVTASTAAALQAALSSFTTAPFQLTPPGSGSQTISFSFGNSAAIPVGIYDVTVEVKPSETGVGVGTASRSFAIQVEEPQVLDTLAPTVNIVAPVSDASLKVNDSLLVNFTAVDPPEGGAGTGVIATRAAITSCAGSFNYSLSSSLTNSPALPVAADTTVTATTGVTPWLYVGEFTLTAEADDNAGHTGSAIRTFSVGAMVGALPPISVPNRQFNAGSTLPIKFSITDGVGALLPPMDGIAVRITAPSGAIEQRVAGSGASNIRWETDEYGNVTQYITNYVIPATGTYQVDILIGDVCGAPALQGGFKFVAASKGGKQ</sequence>
<gene>
    <name evidence="2" type="ORF">GCM10011487_24210</name>
</gene>
<feature type="chain" id="PRO_5032270406" evidence="1">
    <location>
        <begin position="30"/>
        <end position="430"/>
    </location>
</feature>
<evidence type="ECO:0000256" key="1">
    <source>
        <dbReference type="SAM" id="SignalP"/>
    </source>
</evidence>
<dbReference type="EMBL" id="BLJN01000002">
    <property type="protein sequence ID" value="GFE80421.1"/>
    <property type="molecule type" value="Genomic_DNA"/>
</dbReference>
<keyword evidence="3" id="KW-1185">Reference proteome</keyword>
<keyword evidence="1" id="KW-0732">Signal</keyword>
<dbReference type="Proteomes" id="UP000445000">
    <property type="component" value="Unassembled WGS sequence"/>
</dbReference>
<dbReference type="AlphaFoldDB" id="A0A829YC33"/>
<accession>A0A829YC33</accession>
<comment type="caution">
    <text evidence="2">The sequence shown here is derived from an EMBL/GenBank/DDBJ whole genome shotgun (WGS) entry which is preliminary data.</text>
</comment>
<evidence type="ECO:0000313" key="2">
    <source>
        <dbReference type="EMBL" id="GFE80421.1"/>
    </source>
</evidence>
<feature type="signal peptide" evidence="1">
    <location>
        <begin position="1"/>
        <end position="29"/>
    </location>
</feature>
<evidence type="ECO:0000313" key="3">
    <source>
        <dbReference type="Proteomes" id="UP000445000"/>
    </source>
</evidence>
<protein>
    <submittedName>
        <fullName evidence="2">Uncharacterized protein</fullName>
    </submittedName>
</protein>
<reference evidence="3" key="1">
    <citation type="submission" date="2020-01" db="EMBL/GenBank/DDBJ databases">
        <title>'Steroidobacter agaridevorans' sp. nov., agar-degrading bacteria isolated from rhizosphere soils.</title>
        <authorList>
            <person name="Ikenaga M."/>
            <person name="Kataoka M."/>
            <person name="Murouchi A."/>
            <person name="Katsuragi S."/>
            <person name="Sakai M."/>
        </authorList>
    </citation>
    <scope>NUCLEOTIDE SEQUENCE [LARGE SCALE GENOMIC DNA]</scope>
    <source>
        <strain evidence="3">YU21-B</strain>
    </source>
</reference>
<name>A0A829YC33_9GAMM</name>